<evidence type="ECO:0000313" key="2">
    <source>
        <dbReference type="Proteomes" id="UP000838412"/>
    </source>
</evidence>
<dbReference type="Proteomes" id="UP000838412">
    <property type="component" value="Chromosome 4"/>
</dbReference>
<organism evidence="1 2">
    <name type="scientific">Branchiostoma lanceolatum</name>
    <name type="common">Common lancelet</name>
    <name type="synonym">Amphioxus lanceolatum</name>
    <dbReference type="NCBI Taxonomy" id="7740"/>
    <lineage>
        <taxon>Eukaryota</taxon>
        <taxon>Metazoa</taxon>
        <taxon>Chordata</taxon>
        <taxon>Cephalochordata</taxon>
        <taxon>Leptocardii</taxon>
        <taxon>Amphioxiformes</taxon>
        <taxon>Branchiostomatidae</taxon>
        <taxon>Branchiostoma</taxon>
    </lineage>
</organism>
<gene>
    <name evidence="1" type="primary">Hypp2501</name>
    <name evidence="1" type="ORF">BLAG_LOCUS17305</name>
</gene>
<dbReference type="EMBL" id="OV696689">
    <property type="protein sequence ID" value="CAH1262074.1"/>
    <property type="molecule type" value="Genomic_DNA"/>
</dbReference>
<dbReference type="AlphaFoldDB" id="A0A8J9ZTW4"/>
<name>A0A8J9ZTW4_BRALA</name>
<evidence type="ECO:0000313" key="1">
    <source>
        <dbReference type="EMBL" id="CAH1262074.1"/>
    </source>
</evidence>
<sequence length="103" mass="11128">MRPPLAEGVIVQCGGLASKEVLAGIHASQTCSSDFFFCSGPTGWDDIWSITWNPSLAETTCFHTPAEQNGIIPHHTAWIIPLLPGGRAGRPIQPDCQKQRSES</sequence>
<proteinExistence type="predicted"/>
<protein>
    <submittedName>
        <fullName evidence="1">Hypp2501 protein</fullName>
    </submittedName>
</protein>
<reference evidence="1" key="1">
    <citation type="submission" date="2022-01" db="EMBL/GenBank/DDBJ databases">
        <authorList>
            <person name="Braso-Vives M."/>
        </authorList>
    </citation>
    <scope>NUCLEOTIDE SEQUENCE</scope>
</reference>
<keyword evidence="2" id="KW-1185">Reference proteome</keyword>
<accession>A0A8J9ZTW4</accession>